<dbReference type="GO" id="GO:0005576">
    <property type="term" value="C:extracellular region"/>
    <property type="evidence" value="ECO:0007669"/>
    <property type="project" value="UniProtKB-SubCell"/>
</dbReference>
<dbReference type="InterPro" id="IPR001375">
    <property type="entry name" value="Peptidase_S9_cat"/>
</dbReference>
<name>A0AA37WED6_9BACT</name>
<dbReference type="GO" id="GO:0006508">
    <property type="term" value="P:proteolysis"/>
    <property type="evidence" value="ECO:0007669"/>
    <property type="project" value="InterPro"/>
</dbReference>
<dbReference type="Proteomes" id="UP001156666">
    <property type="component" value="Unassembled WGS sequence"/>
</dbReference>
<dbReference type="PANTHER" id="PTHR38050">
    <property type="match status" value="1"/>
</dbReference>
<keyword evidence="7" id="KW-0119">Carbohydrate metabolism</keyword>
<keyword evidence="8" id="KW-0624">Polysaccharide degradation</keyword>
<evidence type="ECO:0000256" key="1">
    <source>
        <dbReference type="ARBA" id="ARBA00004613"/>
    </source>
</evidence>
<dbReference type="GO" id="GO:0030600">
    <property type="term" value="F:feruloyl esterase activity"/>
    <property type="evidence" value="ECO:0007669"/>
    <property type="project" value="InterPro"/>
</dbReference>
<evidence type="ECO:0000256" key="4">
    <source>
        <dbReference type="ARBA" id="ARBA00022651"/>
    </source>
</evidence>
<keyword evidence="3" id="KW-0964">Secreted</keyword>
<keyword evidence="5" id="KW-0732">Signal</keyword>
<keyword evidence="12" id="KW-1185">Reference proteome</keyword>
<evidence type="ECO:0000256" key="6">
    <source>
        <dbReference type="ARBA" id="ARBA00022801"/>
    </source>
</evidence>
<comment type="subcellular location">
    <subcellularLocation>
        <location evidence="1">Secreted</location>
    </subcellularLocation>
</comment>
<feature type="domain" description="Peptidase S9 prolyl oligopeptidase catalytic" evidence="10">
    <location>
        <begin position="59"/>
        <end position="149"/>
    </location>
</feature>
<keyword evidence="4" id="KW-0858">Xylan degradation</keyword>
<evidence type="ECO:0000256" key="5">
    <source>
        <dbReference type="ARBA" id="ARBA00022729"/>
    </source>
</evidence>
<comment type="caution">
    <text evidence="11">The sequence shown here is derived from an EMBL/GenBank/DDBJ whole genome shotgun (WGS) entry which is preliminary data.</text>
</comment>
<dbReference type="InterPro" id="IPR043595">
    <property type="entry name" value="FaeB/C/D"/>
</dbReference>
<dbReference type="InterPro" id="IPR029058">
    <property type="entry name" value="AB_hydrolase_fold"/>
</dbReference>
<evidence type="ECO:0000313" key="12">
    <source>
        <dbReference type="Proteomes" id="UP001156666"/>
    </source>
</evidence>
<sequence>MKLDETISVDGILRTFHIQHPQDSKNKPLVVLLHGHGGSSDQSIGEGLGKNPQKIWLKIAQEQEFIVVVPNGELGPEESRGWNDCRTDAIGNPSTDDVKFITNLLEKIEQEYSHDKGRVYITGISNGALMTQRLAEEIPEKIAAFASVVNSLPENSICIESDEVISALYMNGTVDPLVPYGGGQISSNRGIVKSTDESILYWIQRNQTDTTPIIEKFDNINIDDNSTVEKATYKNGLNNSEVILYKIIGGGHTEPSKSEKYSQIYKTIVGEQNEDIEMAEEIWKFFKDKIK</sequence>
<dbReference type="PANTHER" id="PTHR38050:SF1">
    <property type="entry name" value="FERULOYL ESTERASE C"/>
    <property type="match status" value="1"/>
</dbReference>
<comment type="similarity">
    <text evidence="2">Belongs to the faeC family.</text>
</comment>
<gene>
    <name evidence="11" type="ORF">GCM10007940_06050</name>
</gene>
<reference evidence="11" key="2">
    <citation type="submission" date="2023-01" db="EMBL/GenBank/DDBJ databases">
        <title>Draft genome sequence of Portibacter lacus strain NBRC 108769.</title>
        <authorList>
            <person name="Sun Q."/>
            <person name="Mori K."/>
        </authorList>
    </citation>
    <scope>NUCLEOTIDE SEQUENCE</scope>
    <source>
        <strain evidence="11">NBRC 108769</strain>
    </source>
</reference>
<keyword evidence="6" id="KW-0378">Hydrolase</keyword>
<accession>A0AA37WED6</accession>
<comment type="function">
    <text evidence="9">Involved in degradation of plant cell walls. Hydrolyzes the feruloyl-arabinose ester bond in arabinoxylans, and the feruloyl-galactose ester bond in pectin. Active against paranitrophenyl-acetate, methyl ferulate and wheat arabinoxylan.</text>
</comment>
<dbReference type="GO" id="GO:0045493">
    <property type="term" value="P:xylan catabolic process"/>
    <property type="evidence" value="ECO:0007669"/>
    <property type="project" value="UniProtKB-KW"/>
</dbReference>
<dbReference type="GO" id="GO:0008236">
    <property type="term" value="F:serine-type peptidase activity"/>
    <property type="evidence" value="ECO:0007669"/>
    <property type="project" value="InterPro"/>
</dbReference>
<evidence type="ECO:0000259" key="10">
    <source>
        <dbReference type="Pfam" id="PF00326"/>
    </source>
</evidence>
<evidence type="ECO:0000256" key="2">
    <source>
        <dbReference type="ARBA" id="ARBA00010278"/>
    </source>
</evidence>
<dbReference type="Gene3D" id="3.40.50.1820">
    <property type="entry name" value="alpha/beta hydrolase"/>
    <property type="match status" value="1"/>
</dbReference>
<evidence type="ECO:0000256" key="3">
    <source>
        <dbReference type="ARBA" id="ARBA00022525"/>
    </source>
</evidence>
<evidence type="ECO:0000256" key="8">
    <source>
        <dbReference type="ARBA" id="ARBA00023326"/>
    </source>
</evidence>
<dbReference type="EMBL" id="BSOH01000002">
    <property type="protein sequence ID" value="GLR15990.1"/>
    <property type="molecule type" value="Genomic_DNA"/>
</dbReference>
<proteinExistence type="inferred from homology"/>
<evidence type="ECO:0000313" key="11">
    <source>
        <dbReference type="EMBL" id="GLR15990.1"/>
    </source>
</evidence>
<organism evidence="11 12">
    <name type="scientific">Portibacter lacus</name>
    <dbReference type="NCBI Taxonomy" id="1099794"/>
    <lineage>
        <taxon>Bacteria</taxon>
        <taxon>Pseudomonadati</taxon>
        <taxon>Bacteroidota</taxon>
        <taxon>Saprospiria</taxon>
        <taxon>Saprospirales</taxon>
        <taxon>Haliscomenobacteraceae</taxon>
        <taxon>Portibacter</taxon>
    </lineage>
</organism>
<evidence type="ECO:0000256" key="7">
    <source>
        <dbReference type="ARBA" id="ARBA00023277"/>
    </source>
</evidence>
<evidence type="ECO:0000256" key="9">
    <source>
        <dbReference type="ARBA" id="ARBA00025250"/>
    </source>
</evidence>
<dbReference type="AlphaFoldDB" id="A0AA37WED6"/>
<dbReference type="Pfam" id="PF00326">
    <property type="entry name" value="Peptidase_S9"/>
    <property type="match status" value="1"/>
</dbReference>
<protein>
    <submittedName>
        <fullName evidence="11">Polyhydroxybutyrate depolymerase</fullName>
    </submittedName>
</protein>
<reference evidence="11" key="1">
    <citation type="journal article" date="2014" name="Int. J. Syst. Evol. Microbiol.">
        <title>Complete genome sequence of Corynebacterium casei LMG S-19264T (=DSM 44701T), isolated from a smear-ripened cheese.</title>
        <authorList>
            <consortium name="US DOE Joint Genome Institute (JGI-PGF)"/>
            <person name="Walter F."/>
            <person name="Albersmeier A."/>
            <person name="Kalinowski J."/>
            <person name="Ruckert C."/>
        </authorList>
    </citation>
    <scope>NUCLEOTIDE SEQUENCE</scope>
    <source>
        <strain evidence="11">NBRC 108769</strain>
    </source>
</reference>
<dbReference type="SUPFAM" id="SSF53474">
    <property type="entry name" value="alpha/beta-Hydrolases"/>
    <property type="match status" value="1"/>
</dbReference>